<accession>A0A382LNK6</accession>
<gene>
    <name evidence="1" type="ORF">METZ01_LOCUS291162</name>
</gene>
<organism evidence="1">
    <name type="scientific">marine metagenome</name>
    <dbReference type="NCBI Taxonomy" id="408172"/>
    <lineage>
        <taxon>unclassified sequences</taxon>
        <taxon>metagenomes</taxon>
        <taxon>ecological metagenomes</taxon>
    </lineage>
</organism>
<feature type="non-terminal residue" evidence="1">
    <location>
        <position position="74"/>
    </location>
</feature>
<dbReference type="EMBL" id="UINC01088251">
    <property type="protein sequence ID" value="SVC38308.1"/>
    <property type="molecule type" value="Genomic_DNA"/>
</dbReference>
<sequence length="74" mass="8906">MKEKELVKEVCKYHIDGIAHKREKGIHADILGQFLYLIYPKYDEYIDEVLQRIKGQIYKARTLAAFMVHYYQKN</sequence>
<dbReference type="AlphaFoldDB" id="A0A382LNK6"/>
<reference evidence="1" key="1">
    <citation type="submission" date="2018-05" db="EMBL/GenBank/DDBJ databases">
        <authorList>
            <person name="Lanie J.A."/>
            <person name="Ng W.-L."/>
            <person name="Kazmierczak K.M."/>
            <person name="Andrzejewski T.M."/>
            <person name="Davidsen T.M."/>
            <person name="Wayne K.J."/>
            <person name="Tettelin H."/>
            <person name="Glass J.I."/>
            <person name="Rusch D."/>
            <person name="Podicherti R."/>
            <person name="Tsui H.-C.T."/>
            <person name="Winkler M.E."/>
        </authorList>
    </citation>
    <scope>NUCLEOTIDE SEQUENCE</scope>
</reference>
<protein>
    <submittedName>
        <fullName evidence="1">Uncharacterized protein</fullName>
    </submittedName>
</protein>
<evidence type="ECO:0000313" key="1">
    <source>
        <dbReference type="EMBL" id="SVC38308.1"/>
    </source>
</evidence>
<name>A0A382LNK6_9ZZZZ</name>
<proteinExistence type="predicted"/>